<accession>A0A563DUA4</accession>
<protein>
    <recommendedName>
        <fullName evidence="3">FAD:protein FMN transferase</fullName>
        <ecNumber evidence="2">2.7.1.180</ecNumber>
    </recommendedName>
    <alternativeName>
        <fullName evidence="9">Flavin transferase</fullName>
    </alternativeName>
</protein>
<dbReference type="Proteomes" id="UP000320244">
    <property type="component" value="Unassembled WGS sequence"/>
</dbReference>
<evidence type="ECO:0000256" key="7">
    <source>
        <dbReference type="ARBA" id="ARBA00022827"/>
    </source>
</evidence>
<organism evidence="11 12">
    <name type="scientific">Leekyejoonella antrihumi</name>
    <dbReference type="NCBI Taxonomy" id="1660198"/>
    <lineage>
        <taxon>Bacteria</taxon>
        <taxon>Bacillati</taxon>
        <taxon>Actinomycetota</taxon>
        <taxon>Actinomycetes</taxon>
        <taxon>Micrococcales</taxon>
        <taxon>Dermacoccaceae</taxon>
        <taxon>Leekyejoonella</taxon>
    </lineage>
</organism>
<dbReference type="PANTHER" id="PTHR30040">
    <property type="entry name" value="THIAMINE BIOSYNTHESIS LIPOPROTEIN APBE"/>
    <property type="match status" value="1"/>
</dbReference>
<comment type="catalytic activity">
    <reaction evidence="10">
        <text>L-threonyl-[protein] + FAD = FMN-L-threonyl-[protein] + AMP + H(+)</text>
        <dbReference type="Rhea" id="RHEA:36847"/>
        <dbReference type="Rhea" id="RHEA-COMP:11060"/>
        <dbReference type="Rhea" id="RHEA-COMP:11061"/>
        <dbReference type="ChEBI" id="CHEBI:15378"/>
        <dbReference type="ChEBI" id="CHEBI:30013"/>
        <dbReference type="ChEBI" id="CHEBI:57692"/>
        <dbReference type="ChEBI" id="CHEBI:74257"/>
        <dbReference type="ChEBI" id="CHEBI:456215"/>
        <dbReference type="EC" id="2.7.1.180"/>
    </reaction>
</comment>
<dbReference type="Pfam" id="PF02424">
    <property type="entry name" value="ApbE"/>
    <property type="match status" value="1"/>
</dbReference>
<dbReference type="PANTHER" id="PTHR30040:SF2">
    <property type="entry name" value="FAD:PROTEIN FMN TRANSFERASE"/>
    <property type="match status" value="1"/>
</dbReference>
<dbReference type="Gene3D" id="3.10.520.10">
    <property type="entry name" value="ApbE-like domains"/>
    <property type="match status" value="1"/>
</dbReference>
<dbReference type="SUPFAM" id="SSF143631">
    <property type="entry name" value="ApbE-like"/>
    <property type="match status" value="1"/>
</dbReference>
<evidence type="ECO:0000256" key="6">
    <source>
        <dbReference type="ARBA" id="ARBA00022723"/>
    </source>
</evidence>
<evidence type="ECO:0000256" key="2">
    <source>
        <dbReference type="ARBA" id="ARBA00011955"/>
    </source>
</evidence>
<keyword evidence="8" id="KW-0460">Magnesium</keyword>
<comment type="cofactor">
    <cofactor evidence="1">
        <name>Mg(2+)</name>
        <dbReference type="ChEBI" id="CHEBI:18420"/>
    </cofactor>
</comment>
<evidence type="ECO:0000256" key="5">
    <source>
        <dbReference type="ARBA" id="ARBA00022679"/>
    </source>
</evidence>
<evidence type="ECO:0000256" key="1">
    <source>
        <dbReference type="ARBA" id="ARBA00001946"/>
    </source>
</evidence>
<evidence type="ECO:0000313" key="12">
    <source>
        <dbReference type="Proteomes" id="UP000320244"/>
    </source>
</evidence>
<name>A0A563DUA4_9MICO</name>
<keyword evidence="4" id="KW-0285">Flavoprotein</keyword>
<dbReference type="EC" id="2.7.1.180" evidence="2"/>
<dbReference type="InterPro" id="IPR024932">
    <property type="entry name" value="ApbE"/>
</dbReference>
<dbReference type="RefSeq" id="WP_146319736.1">
    <property type="nucleotide sequence ID" value="NZ_VCQV01000035.1"/>
</dbReference>
<sequence>MTGSLQLRAIGVDCRLVVTRPQVMHVAGRLMEQRLADLDAAASRFRPDSEVSALAALPATHPGTPVTVPASALLRSLVDDALWAADVTDGLVDPTLGRAMELLGYDADLADVLARPTGDGASTGRPARTKPSARFRSTLGELSVNDRAGTITAAAGTLIDLGATGKASMADRIAHELDSELPGGFLVGLGGDIAVAGAAPTGGWAIAVDDADRTVPHRISLTTQGVATSGTNRRRWSVGDQPRHHLLDPTTCRPVRHTWQQVTCIAASALEANTATTAACALGDAAVGWLSERRIPARLVSERGVVFCTSWWPLPDRLVGWAS</sequence>
<keyword evidence="12" id="KW-1185">Reference proteome</keyword>
<reference evidence="11 12" key="2">
    <citation type="submission" date="2019-08" db="EMBL/GenBank/DDBJ databases">
        <title>Jejuicoccus antrihumi gen. nov., sp. nov., a new member of the family Dermacoccaceae isolated from a cave.</title>
        <authorList>
            <person name="Schumann P."/>
            <person name="Kim I.S."/>
        </authorList>
    </citation>
    <scope>NUCLEOTIDE SEQUENCE [LARGE SCALE GENOMIC DNA]</scope>
    <source>
        <strain evidence="11 12">C5-26</strain>
    </source>
</reference>
<dbReference type="OrthoDB" id="9778595at2"/>
<comment type="caution">
    <text evidence="11">The sequence shown here is derived from an EMBL/GenBank/DDBJ whole genome shotgun (WGS) entry which is preliminary data.</text>
</comment>
<reference evidence="11 12" key="1">
    <citation type="submission" date="2019-05" db="EMBL/GenBank/DDBJ databases">
        <authorList>
            <person name="Lee S.D."/>
        </authorList>
    </citation>
    <scope>NUCLEOTIDE SEQUENCE [LARGE SCALE GENOMIC DNA]</scope>
    <source>
        <strain evidence="11 12">C5-26</strain>
    </source>
</reference>
<keyword evidence="7" id="KW-0274">FAD</keyword>
<dbReference type="EMBL" id="VCQV01000035">
    <property type="protein sequence ID" value="TWP33840.1"/>
    <property type="molecule type" value="Genomic_DNA"/>
</dbReference>
<evidence type="ECO:0000256" key="4">
    <source>
        <dbReference type="ARBA" id="ARBA00022630"/>
    </source>
</evidence>
<dbReference type="GO" id="GO:0016740">
    <property type="term" value="F:transferase activity"/>
    <property type="evidence" value="ECO:0007669"/>
    <property type="project" value="UniProtKB-KW"/>
</dbReference>
<proteinExistence type="predicted"/>
<keyword evidence="5 11" id="KW-0808">Transferase</keyword>
<evidence type="ECO:0000313" key="11">
    <source>
        <dbReference type="EMBL" id="TWP33840.1"/>
    </source>
</evidence>
<evidence type="ECO:0000256" key="3">
    <source>
        <dbReference type="ARBA" id="ARBA00016337"/>
    </source>
</evidence>
<dbReference type="GO" id="GO:0046872">
    <property type="term" value="F:metal ion binding"/>
    <property type="evidence" value="ECO:0007669"/>
    <property type="project" value="UniProtKB-KW"/>
</dbReference>
<evidence type="ECO:0000256" key="10">
    <source>
        <dbReference type="ARBA" id="ARBA00048540"/>
    </source>
</evidence>
<dbReference type="InterPro" id="IPR003374">
    <property type="entry name" value="ApbE-like_sf"/>
</dbReference>
<gene>
    <name evidence="11" type="ORF">FGL98_19875</name>
</gene>
<keyword evidence="6" id="KW-0479">Metal-binding</keyword>
<dbReference type="AlphaFoldDB" id="A0A563DUA4"/>
<evidence type="ECO:0000256" key="8">
    <source>
        <dbReference type="ARBA" id="ARBA00022842"/>
    </source>
</evidence>
<evidence type="ECO:0000256" key="9">
    <source>
        <dbReference type="ARBA" id="ARBA00031306"/>
    </source>
</evidence>